<comment type="caution">
    <text evidence="2">The sequence shown here is derived from an EMBL/GenBank/DDBJ whole genome shotgun (WGS) entry which is preliminary data.</text>
</comment>
<keyword evidence="1" id="KW-0472">Membrane</keyword>
<keyword evidence="1" id="KW-1133">Transmembrane helix</keyword>
<sequence length="65" mass="7314">MLGLLFNLGMPSLLAFMINLSIAIIFMVAIKEIFGEAVRNSTLLYSSIIGLFGFGIIYFYLDFLR</sequence>
<organism evidence="2 3">
    <name type="scientific">Oceanobacillus bengalensis</name>
    <dbReference type="NCBI Taxonomy" id="1435466"/>
    <lineage>
        <taxon>Bacteria</taxon>
        <taxon>Bacillati</taxon>
        <taxon>Bacillota</taxon>
        <taxon>Bacilli</taxon>
        <taxon>Bacillales</taxon>
        <taxon>Bacillaceae</taxon>
        <taxon>Oceanobacillus</taxon>
    </lineage>
</organism>
<keyword evidence="3" id="KW-1185">Reference proteome</keyword>
<gene>
    <name evidence="2" type="ORF">D8M05_02495</name>
</gene>
<reference evidence="2 3" key="1">
    <citation type="journal article" date="2015" name="Antonie Van Leeuwenhoek">
        <title>Oceanobacillus bengalensis sp. nov., a bacterium isolated from seawater of the Bay of Bengal.</title>
        <authorList>
            <person name="Yongchang O."/>
            <person name="Xiang W."/>
            <person name="Wang G."/>
        </authorList>
    </citation>
    <scope>NUCLEOTIDE SEQUENCE [LARGE SCALE GENOMIC DNA]</scope>
    <source>
        <strain evidence="2 3">MCCC 1K00260</strain>
    </source>
</reference>
<evidence type="ECO:0000256" key="1">
    <source>
        <dbReference type="SAM" id="Phobius"/>
    </source>
</evidence>
<dbReference type="AlphaFoldDB" id="A0A494Z6T9"/>
<keyword evidence="1" id="KW-0812">Transmembrane</keyword>
<feature type="transmembrane region" description="Helical" evidence="1">
    <location>
        <begin position="12"/>
        <end position="30"/>
    </location>
</feature>
<evidence type="ECO:0000313" key="3">
    <source>
        <dbReference type="Proteomes" id="UP000281813"/>
    </source>
</evidence>
<dbReference type="Proteomes" id="UP000281813">
    <property type="component" value="Unassembled WGS sequence"/>
</dbReference>
<evidence type="ECO:0000313" key="2">
    <source>
        <dbReference type="EMBL" id="RKQ18290.1"/>
    </source>
</evidence>
<feature type="transmembrane region" description="Helical" evidence="1">
    <location>
        <begin position="42"/>
        <end position="61"/>
    </location>
</feature>
<dbReference type="EMBL" id="RBZO01000002">
    <property type="protein sequence ID" value="RKQ18290.1"/>
    <property type="molecule type" value="Genomic_DNA"/>
</dbReference>
<name>A0A494Z6T9_9BACI</name>
<proteinExistence type="predicted"/>
<accession>A0A494Z6T9</accession>
<protein>
    <submittedName>
        <fullName evidence="2">Uncharacterized protein</fullName>
    </submittedName>
</protein>